<dbReference type="EMBL" id="BAABRP010000024">
    <property type="protein sequence ID" value="GAA5514787.1"/>
    <property type="molecule type" value="Genomic_DNA"/>
</dbReference>
<comment type="caution">
    <text evidence="1">The sequence shown here is derived from an EMBL/GenBank/DDBJ whole genome shotgun (WGS) entry which is preliminary data.</text>
</comment>
<dbReference type="RefSeq" id="WP_345467911.1">
    <property type="nucleotide sequence ID" value="NZ_BAABRP010000024.1"/>
</dbReference>
<evidence type="ECO:0000313" key="2">
    <source>
        <dbReference type="Proteomes" id="UP001401887"/>
    </source>
</evidence>
<keyword evidence="2" id="KW-1185">Reference proteome</keyword>
<dbReference type="Proteomes" id="UP001401887">
    <property type="component" value="Unassembled WGS sequence"/>
</dbReference>
<name>A0ABP9WBT3_9DEIO</name>
<reference evidence="1 2" key="1">
    <citation type="submission" date="2024-02" db="EMBL/GenBank/DDBJ databases">
        <title>Deinococcus carri NBRC 110142.</title>
        <authorList>
            <person name="Ichikawa N."/>
            <person name="Katano-Makiyama Y."/>
            <person name="Hidaka K."/>
        </authorList>
    </citation>
    <scope>NUCLEOTIDE SEQUENCE [LARGE SCALE GENOMIC DNA]</scope>
    <source>
        <strain evidence="1 2">NBRC 110142</strain>
    </source>
</reference>
<sequence>MADALARAAEREAGLREALKLVARPLNLLADMIEKQLESEREGSPFEAGDRAAKALEAVFRLKPARLRKLAALAQAGQAQGGEGAQ</sequence>
<proteinExistence type="predicted"/>
<accession>A0ABP9WBT3</accession>
<organism evidence="1 2">
    <name type="scientific">Deinococcus carri</name>
    <dbReference type="NCBI Taxonomy" id="1211323"/>
    <lineage>
        <taxon>Bacteria</taxon>
        <taxon>Thermotogati</taxon>
        <taxon>Deinococcota</taxon>
        <taxon>Deinococci</taxon>
        <taxon>Deinococcales</taxon>
        <taxon>Deinococcaceae</taxon>
        <taxon>Deinococcus</taxon>
    </lineage>
</organism>
<evidence type="ECO:0000313" key="1">
    <source>
        <dbReference type="EMBL" id="GAA5514787.1"/>
    </source>
</evidence>
<protein>
    <submittedName>
        <fullName evidence="1">Uncharacterized protein</fullName>
    </submittedName>
</protein>
<gene>
    <name evidence="1" type="ORF">Dcar01_03548</name>
</gene>